<evidence type="ECO:0000259" key="2">
    <source>
        <dbReference type="Pfam" id="PF01541"/>
    </source>
</evidence>
<dbReference type="Pfam" id="PF01541">
    <property type="entry name" value="GIY-YIG"/>
    <property type="match status" value="1"/>
</dbReference>
<gene>
    <name evidence="3" type="ORF">ACFPQ4_02740</name>
</gene>
<feature type="domain" description="GIY-YIG" evidence="2">
    <location>
        <begin position="59"/>
        <end position="108"/>
    </location>
</feature>
<proteinExistence type="predicted"/>
<dbReference type="SUPFAM" id="SSF82771">
    <property type="entry name" value="GIY-YIG endonuclease"/>
    <property type="match status" value="1"/>
</dbReference>
<feature type="region of interest" description="Disordered" evidence="1">
    <location>
        <begin position="95"/>
        <end position="115"/>
    </location>
</feature>
<organism evidence="3 4">
    <name type="scientific">Cohnella yongneupensis</name>
    <dbReference type="NCBI Taxonomy" id="425006"/>
    <lineage>
        <taxon>Bacteria</taxon>
        <taxon>Bacillati</taxon>
        <taxon>Bacillota</taxon>
        <taxon>Bacilli</taxon>
        <taxon>Bacillales</taxon>
        <taxon>Paenibacillaceae</taxon>
        <taxon>Cohnella</taxon>
    </lineage>
</organism>
<dbReference type="RefSeq" id="WP_378110200.1">
    <property type="nucleotide sequence ID" value="NZ_JBHSNC010000010.1"/>
</dbReference>
<protein>
    <submittedName>
        <fullName evidence="3">GIY-YIG nuclease family protein</fullName>
    </submittedName>
</protein>
<keyword evidence="4" id="KW-1185">Reference proteome</keyword>
<evidence type="ECO:0000256" key="1">
    <source>
        <dbReference type="SAM" id="MobiDB-lite"/>
    </source>
</evidence>
<reference evidence="4" key="1">
    <citation type="journal article" date="2019" name="Int. J. Syst. Evol. Microbiol.">
        <title>The Global Catalogue of Microorganisms (GCM) 10K type strain sequencing project: providing services to taxonomists for standard genome sequencing and annotation.</title>
        <authorList>
            <consortium name="The Broad Institute Genomics Platform"/>
            <consortium name="The Broad Institute Genome Sequencing Center for Infectious Disease"/>
            <person name="Wu L."/>
            <person name="Ma J."/>
        </authorList>
    </citation>
    <scope>NUCLEOTIDE SEQUENCE [LARGE SCALE GENOMIC DNA]</scope>
    <source>
        <strain evidence="4">CGMCC 1.18578</strain>
    </source>
</reference>
<accession>A0ABW0QW70</accession>
<sequence>MKNYDRTEKKENERLYELGVMWNEDRPQWKLQVEQTADALIQQTPVEIKPLTRFDFPKKGGVYAFTTVEDDKCIYVGKSGDLRDRVFNAHLTGKGRSSRRGALLGRKKTRDQTPVTTEDDLDDYIEQHYRLRFYIIEDITLRGCIEDYLNALLKPIYSVSLSKK</sequence>
<dbReference type="Proteomes" id="UP001596108">
    <property type="component" value="Unassembled WGS sequence"/>
</dbReference>
<dbReference type="InterPro" id="IPR035901">
    <property type="entry name" value="GIY-YIG_endonuc_sf"/>
</dbReference>
<dbReference type="InterPro" id="IPR000305">
    <property type="entry name" value="GIY-YIG_endonuc"/>
</dbReference>
<evidence type="ECO:0000313" key="3">
    <source>
        <dbReference type="EMBL" id="MFC5528367.1"/>
    </source>
</evidence>
<comment type="caution">
    <text evidence="3">The sequence shown here is derived from an EMBL/GenBank/DDBJ whole genome shotgun (WGS) entry which is preliminary data.</text>
</comment>
<dbReference type="EMBL" id="JBHSNC010000010">
    <property type="protein sequence ID" value="MFC5528367.1"/>
    <property type="molecule type" value="Genomic_DNA"/>
</dbReference>
<name>A0ABW0QW70_9BACL</name>
<dbReference type="Gene3D" id="3.40.1440.10">
    <property type="entry name" value="GIY-YIG endonuclease"/>
    <property type="match status" value="1"/>
</dbReference>
<evidence type="ECO:0000313" key="4">
    <source>
        <dbReference type="Proteomes" id="UP001596108"/>
    </source>
</evidence>